<evidence type="ECO:0000313" key="4">
    <source>
        <dbReference type="Proteomes" id="UP000230069"/>
    </source>
</evidence>
<dbReference type="EMBL" id="KZ305128">
    <property type="protein sequence ID" value="PIA25508.1"/>
    <property type="molecule type" value="Genomic_DNA"/>
</dbReference>
<dbReference type="STRING" id="218851.A0A2G5C2I9"/>
<dbReference type="SUPFAM" id="SSF52047">
    <property type="entry name" value="RNI-like"/>
    <property type="match status" value="1"/>
</dbReference>
<dbReference type="InterPro" id="IPR032675">
    <property type="entry name" value="LRR_dom_sf"/>
</dbReference>
<protein>
    <recommendedName>
        <fullName evidence="2">Disease resistance protein At4g27190-like leucine-rich repeats domain-containing protein</fullName>
    </recommendedName>
</protein>
<dbReference type="PANTHER" id="PTHR33463:SF209">
    <property type="entry name" value="DISEASE RESISTANCE PROTEIN RPS2-LIKE"/>
    <property type="match status" value="1"/>
</dbReference>
<dbReference type="Pfam" id="PF23247">
    <property type="entry name" value="LRR_RPS2"/>
    <property type="match status" value="1"/>
</dbReference>
<dbReference type="PANTHER" id="PTHR33463">
    <property type="entry name" value="NB-ARC DOMAIN-CONTAINING PROTEIN-RELATED"/>
    <property type="match status" value="1"/>
</dbReference>
<dbReference type="InParanoid" id="A0A2G5C2I9"/>
<sequence length="338" mass="37689">MKKIYHGPTPSTGFFGQLIFLDVFHCHQIKNIFSANLLLAIKRLEHLHVTNCSSLKEIVGGENEDEVPGDHSCLLPQLKTLELHHLDSLTSFYKGDIPISCPLEKIDVDGCRNLKKFPLAPQTASHLQTFQAETDWFNELEWADQSHQAIFQPFFKALPIWNEEDDDDTTEENDASTASELSEENDTTEEMVVAQPTQETTTEEPNKKKIINVEPEEPSSPPYKAQEASAEVATKEEVVEKAKVATEERIVEEMTSDEISQEMAAEPVVEKIKETTTEFSCNPLTISMASAEVASISLTSASAVENNTREELAKTQETKKVEGEVAQPTPEISVEELV</sequence>
<feature type="compositionally biased region" description="Basic and acidic residues" evidence="1">
    <location>
        <begin position="307"/>
        <end position="323"/>
    </location>
</feature>
<dbReference type="AlphaFoldDB" id="A0A2G5C2I9"/>
<evidence type="ECO:0000313" key="3">
    <source>
        <dbReference type="EMBL" id="PIA25508.1"/>
    </source>
</evidence>
<evidence type="ECO:0000256" key="1">
    <source>
        <dbReference type="SAM" id="MobiDB-lite"/>
    </source>
</evidence>
<feature type="compositionally biased region" description="Acidic residues" evidence="1">
    <location>
        <begin position="164"/>
        <end position="174"/>
    </location>
</feature>
<evidence type="ECO:0000259" key="2">
    <source>
        <dbReference type="Pfam" id="PF23247"/>
    </source>
</evidence>
<name>A0A2G5C2I9_AQUCA</name>
<proteinExistence type="predicted"/>
<dbReference type="OrthoDB" id="1691503at2759"/>
<organism evidence="3 4">
    <name type="scientific">Aquilegia coerulea</name>
    <name type="common">Rocky mountain columbine</name>
    <dbReference type="NCBI Taxonomy" id="218851"/>
    <lineage>
        <taxon>Eukaryota</taxon>
        <taxon>Viridiplantae</taxon>
        <taxon>Streptophyta</taxon>
        <taxon>Embryophyta</taxon>
        <taxon>Tracheophyta</taxon>
        <taxon>Spermatophyta</taxon>
        <taxon>Magnoliopsida</taxon>
        <taxon>Ranunculales</taxon>
        <taxon>Ranunculaceae</taxon>
        <taxon>Thalictroideae</taxon>
        <taxon>Aquilegia</taxon>
    </lineage>
</organism>
<dbReference type="InterPro" id="IPR050905">
    <property type="entry name" value="Plant_NBS-LRR"/>
</dbReference>
<keyword evidence="4" id="KW-1185">Reference proteome</keyword>
<reference evidence="3 4" key="1">
    <citation type="submission" date="2017-09" db="EMBL/GenBank/DDBJ databases">
        <title>WGS assembly of Aquilegia coerulea Goldsmith.</title>
        <authorList>
            <person name="Hodges S."/>
            <person name="Kramer E."/>
            <person name="Nordborg M."/>
            <person name="Tomkins J."/>
            <person name="Borevitz J."/>
            <person name="Derieg N."/>
            <person name="Yan J."/>
            <person name="Mihaltcheva S."/>
            <person name="Hayes R.D."/>
            <person name="Rokhsar D."/>
        </authorList>
    </citation>
    <scope>NUCLEOTIDE SEQUENCE [LARGE SCALE GENOMIC DNA]</scope>
    <source>
        <strain evidence="4">cv. Goldsmith</strain>
    </source>
</reference>
<dbReference type="Proteomes" id="UP000230069">
    <property type="component" value="Unassembled WGS sequence"/>
</dbReference>
<gene>
    <name evidence="3" type="ORF">AQUCO_11200017v1</name>
</gene>
<dbReference type="InterPro" id="IPR057135">
    <property type="entry name" value="At4g27190-like_LRR"/>
</dbReference>
<feature type="region of interest" description="Disordered" evidence="1">
    <location>
        <begin position="164"/>
        <end position="232"/>
    </location>
</feature>
<feature type="domain" description="Disease resistance protein At4g27190-like leucine-rich repeats" evidence="2">
    <location>
        <begin position="1"/>
        <end position="116"/>
    </location>
</feature>
<feature type="region of interest" description="Disordered" evidence="1">
    <location>
        <begin position="304"/>
        <end position="338"/>
    </location>
</feature>
<accession>A0A2G5C2I9</accession>
<dbReference type="Gene3D" id="3.80.10.10">
    <property type="entry name" value="Ribonuclease Inhibitor"/>
    <property type="match status" value="1"/>
</dbReference>